<sequence length="67" mass="7387">VEPRLSAQMKAVSAEYLGPILDLTSKNITKSLASLSEIHENGLVLREPYSRELVSRTISLPVRGHTL</sequence>
<accession>A0ABD0Q5V1</accession>
<comment type="caution">
    <text evidence="1">The sequence shown here is derived from an EMBL/GenBank/DDBJ whole genome shotgun (WGS) entry which is preliminary data.</text>
</comment>
<reference evidence="1 2" key="1">
    <citation type="submission" date="2024-05" db="EMBL/GenBank/DDBJ databases">
        <title>Genome sequencing and assembly of Indian major carp, Cirrhinus mrigala (Hamilton, 1822).</title>
        <authorList>
            <person name="Mohindra V."/>
            <person name="Chowdhury L.M."/>
            <person name="Lal K."/>
            <person name="Jena J.K."/>
        </authorList>
    </citation>
    <scope>NUCLEOTIDE SEQUENCE [LARGE SCALE GENOMIC DNA]</scope>
    <source>
        <strain evidence="1">CM1030</strain>
        <tissue evidence="1">Blood</tissue>
    </source>
</reference>
<dbReference type="Proteomes" id="UP001529510">
    <property type="component" value="Unassembled WGS sequence"/>
</dbReference>
<gene>
    <name evidence="1" type="ORF">M9458_024071</name>
</gene>
<evidence type="ECO:0000313" key="1">
    <source>
        <dbReference type="EMBL" id="KAL0181665.1"/>
    </source>
</evidence>
<proteinExistence type="predicted"/>
<keyword evidence="2" id="KW-1185">Reference proteome</keyword>
<dbReference type="AlphaFoldDB" id="A0ABD0Q5V1"/>
<dbReference type="EMBL" id="JAMKFB020000011">
    <property type="protein sequence ID" value="KAL0181665.1"/>
    <property type="molecule type" value="Genomic_DNA"/>
</dbReference>
<organism evidence="1 2">
    <name type="scientific">Cirrhinus mrigala</name>
    <name type="common">Mrigala</name>
    <dbReference type="NCBI Taxonomy" id="683832"/>
    <lineage>
        <taxon>Eukaryota</taxon>
        <taxon>Metazoa</taxon>
        <taxon>Chordata</taxon>
        <taxon>Craniata</taxon>
        <taxon>Vertebrata</taxon>
        <taxon>Euteleostomi</taxon>
        <taxon>Actinopterygii</taxon>
        <taxon>Neopterygii</taxon>
        <taxon>Teleostei</taxon>
        <taxon>Ostariophysi</taxon>
        <taxon>Cypriniformes</taxon>
        <taxon>Cyprinidae</taxon>
        <taxon>Labeoninae</taxon>
        <taxon>Labeonini</taxon>
        <taxon>Cirrhinus</taxon>
    </lineage>
</organism>
<name>A0ABD0Q5V1_CIRMR</name>
<evidence type="ECO:0000313" key="2">
    <source>
        <dbReference type="Proteomes" id="UP001529510"/>
    </source>
</evidence>
<protein>
    <submittedName>
        <fullName evidence="1">Uncharacterized protein</fullName>
    </submittedName>
</protein>
<feature type="non-terminal residue" evidence="1">
    <location>
        <position position="1"/>
    </location>
</feature>